<evidence type="ECO:0000256" key="5">
    <source>
        <dbReference type="ARBA" id="ARBA00022837"/>
    </source>
</evidence>
<keyword evidence="11" id="KW-1185">Reference proteome</keyword>
<dbReference type="Gene3D" id="2.60.120.920">
    <property type="match status" value="3"/>
</dbReference>
<feature type="region of interest" description="Disordered" evidence="7">
    <location>
        <begin position="1363"/>
        <end position="1432"/>
    </location>
</feature>
<evidence type="ECO:0000256" key="1">
    <source>
        <dbReference type="ARBA" id="ARBA00004326"/>
    </source>
</evidence>
<dbReference type="OrthoDB" id="300855at2759"/>
<dbReference type="STRING" id="51028.A0A158QB09"/>
<organism evidence="12">
    <name type="scientific">Enterobius vermicularis</name>
    <name type="common">Human pinworm</name>
    <dbReference type="NCBI Taxonomy" id="51028"/>
    <lineage>
        <taxon>Eukaryota</taxon>
        <taxon>Metazoa</taxon>
        <taxon>Ecdysozoa</taxon>
        <taxon>Nematoda</taxon>
        <taxon>Chromadorea</taxon>
        <taxon>Rhabditida</taxon>
        <taxon>Spirurina</taxon>
        <taxon>Oxyuridomorpha</taxon>
        <taxon>Oxyuroidea</taxon>
        <taxon>Oxyuridae</taxon>
        <taxon>Enterobius</taxon>
    </lineage>
</organism>
<evidence type="ECO:0000313" key="10">
    <source>
        <dbReference type="EMBL" id="VDD92494.1"/>
    </source>
</evidence>
<keyword evidence="6" id="KW-0703">Sarcoplasmic reticulum</keyword>
<dbReference type="InterPro" id="IPR035764">
    <property type="entry name" value="SPRY2_RyR"/>
</dbReference>
<dbReference type="Pfam" id="PF21119">
    <property type="entry name" value="RYDR_Jsol"/>
    <property type="match status" value="1"/>
</dbReference>
<keyword evidence="3" id="KW-0107">Calcium channel</keyword>
<dbReference type="GO" id="GO:0006941">
    <property type="term" value="P:striated muscle contraction"/>
    <property type="evidence" value="ECO:0007669"/>
    <property type="project" value="TreeGrafter"/>
</dbReference>
<dbReference type="Pfam" id="PF01365">
    <property type="entry name" value="RYDR_ITPR"/>
    <property type="match status" value="2"/>
</dbReference>
<dbReference type="InterPro" id="IPR014821">
    <property type="entry name" value="Ins145_P3_rcpt"/>
</dbReference>
<dbReference type="SUPFAM" id="SSF82109">
    <property type="entry name" value="MIR domain"/>
    <property type="match status" value="1"/>
</dbReference>
<name>A0A158QB09_ENTVE</name>
<dbReference type="Gene3D" id="2.80.10.50">
    <property type="match status" value="2"/>
</dbReference>
<dbReference type="EMBL" id="UXUI01008836">
    <property type="protein sequence ID" value="VDD92494.1"/>
    <property type="molecule type" value="Genomic_DNA"/>
</dbReference>
<dbReference type="InterPro" id="IPR035761">
    <property type="entry name" value="SPRY1_RyR"/>
</dbReference>
<dbReference type="GO" id="GO:0033017">
    <property type="term" value="C:sarcoplasmic reticulum membrane"/>
    <property type="evidence" value="ECO:0007669"/>
    <property type="project" value="UniProtKB-SubCell"/>
</dbReference>
<evidence type="ECO:0000256" key="3">
    <source>
        <dbReference type="ARBA" id="ARBA00022673"/>
    </source>
</evidence>
<feature type="compositionally biased region" description="Basic and acidic residues" evidence="7">
    <location>
        <begin position="1380"/>
        <end position="1403"/>
    </location>
</feature>
<dbReference type="SMART" id="SM00472">
    <property type="entry name" value="MIR"/>
    <property type="match status" value="3"/>
</dbReference>
<dbReference type="Pfam" id="PF08709">
    <property type="entry name" value="Ins145_P3_rec"/>
    <property type="match status" value="1"/>
</dbReference>
<gene>
    <name evidence="10" type="ORF">EVEC_LOCUS7245</name>
</gene>
<dbReference type="InterPro" id="IPR003877">
    <property type="entry name" value="SPRY_dom"/>
</dbReference>
<reference evidence="10 11" key="2">
    <citation type="submission" date="2018-10" db="EMBL/GenBank/DDBJ databases">
        <authorList>
            <consortium name="Pathogen Informatics"/>
        </authorList>
    </citation>
    <scope>NUCLEOTIDE SEQUENCE [LARGE SCALE GENOMIC DNA]</scope>
</reference>
<dbReference type="PANTHER" id="PTHR46399">
    <property type="entry name" value="B30.2/SPRY DOMAIN-CONTAINING PROTEIN"/>
    <property type="match status" value="1"/>
</dbReference>
<dbReference type="PANTHER" id="PTHR46399:SF8">
    <property type="entry name" value="B30.2_SPRY DOMAIN-CONTAINING PROTEIN"/>
    <property type="match status" value="1"/>
</dbReference>
<dbReference type="SUPFAM" id="SSF49899">
    <property type="entry name" value="Concanavalin A-like lectins/glucanases"/>
    <property type="match status" value="2"/>
</dbReference>
<proteinExistence type="predicted"/>
<keyword evidence="2" id="KW-0813">Transport</keyword>
<evidence type="ECO:0000259" key="9">
    <source>
        <dbReference type="PROSITE" id="PS50919"/>
    </source>
</evidence>
<keyword evidence="2" id="KW-0406">Ion transport</keyword>
<dbReference type="Proteomes" id="UP000274131">
    <property type="component" value="Unassembled WGS sequence"/>
</dbReference>
<keyword evidence="3" id="KW-0407">Ion channel</keyword>
<feature type="domain" description="MIR" evidence="9">
    <location>
        <begin position="104"/>
        <end position="158"/>
    </location>
</feature>
<dbReference type="CDD" id="cd12878">
    <property type="entry name" value="SPRY2_RyR"/>
    <property type="match status" value="1"/>
</dbReference>
<keyword evidence="2" id="KW-0109">Calcium transport</keyword>
<dbReference type="Gene3D" id="6.20.350.10">
    <property type="match status" value="2"/>
</dbReference>
<dbReference type="Pfam" id="PF02815">
    <property type="entry name" value="MIR"/>
    <property type="match status" value="1"/>
</dbReference>
<feature type="domain" description="B30.2/SPRY" evidence="8">
    <location>
        <begin position="544"/>
        <end position="768"/>
    </location>
</feature>
<comment type="subcellular location">
    <subcellularLocation>
        <location evidence="1">Sarcoplasmic reticulum membrane</location>
        <topology evidence="1">Multi-pass membrane protein</topology>
    </subcellularLocation>
</comment>
<evidence type="ECO:0000313" key="11">
    <source>
        <dbReference type="Proteomes" id="UP000274131"/>
    </source>
</evidence>
<dbReference type="FunFam" id="2.60.120.920:FF:000003">
    <property type="entry name" value="ryanodine receptor isoform X2"/>
    <property type="match status" value="1"/>
</dbReference>
<dbReference type="GO" id="GO:0034704">
    <property type="term" value="C:calcium channel complex"/>
    <property type="evidence" value="ECO:0007669"/>
    <property type="project" value="TreeGrafter"/>
</dbReference>
<feature type="domain" description="B30.2/SPRY" evidence="8">
    <location>
        <begin position="1452"/>
        <end position="1659"/>
    </location>
</feature>
<dbReference type="GO" id="GO:0042383">
    <property type="term" value="C:sarcolemma"/>
    <property type="evidence" value="ECO:0007669"/>
    <property type="project" value="TreeGrafter"/>
</dbReference>
<evidence type="ECO:0000256" key="7">
    <source>
        <dbReference type="SAM" id="MobiDB-lite"/>
    </source>
</evidence>
<sequence length="2338" mass="264837">MADKEETGNGEQDDVSFLRTGDIVAMSCLASANREGVLGSERVCLCTEGFGNRMCSLENVSDRDLPPDIAMCMLYIENALSMRALQEMMSADNELKGTGTGGGHKTLLYGHAVQLKHVQSEMYLACLSSCSSNDKLAFDVGVQETNEGEACWWTIHPASKQRSEGEKVRTCFSTAYVVGYLFGNDVLRLFHGNDEVLTIPENWSEHPQHNVVIYEGGSAVAQARSLWRIELIRFKYQGALVGWEQPFRIRHITSGRYLGVQENAVQLYHKDKADFDLTAFVMCQNKDPKKQMLEEKEEEGMGTATIRYGETDAFIQHIKTQLWLSYQISEVTKKGLGKVEEKKAVALKDGHMDDCYAFFMALEEESNAARVIRKCSAVLNRFLKGIEALQRDGAGAQEWSKVDLKEVLKLMEDLIEYFAQPAESDGFLSFEEKQNRLRALRSRQDLFQEEGVLNMILDTIDKFSQMEALPDFAGLIGDNIQVIWDEISTYLYLLVAAMIKGNHYNCAQFASVQRLAWLFGRLSNPQSSEGILDVLYCVLTESPEALNMVNEGHIKSVISLLEKVGRDPKVLDVLSSLCEGNGMAVRSSQNTITEHLLPGKDLLLQTKMTDHQNVHFSMMPNIMVGVVEGSSQYRKWYFEAEVEHIEKMTATDPYLRVGWGNTVGYKPFPGSGDGWGCNGVGDDFFSYGFDGHSLYCAGKGKTVGTRVFQKGDTVGCILDLNVPEMQFSLNGKVFSACFKDFNIDGFFFPVMSLSAKVSCRFLFGGSEGRLKYGPPVGFSPVVEAVNGKLAIAECISFGELAKSVYCGPTTLLYNMEPFVPKPVDISNVILPHFAMEVHERLARNLHELWAMRKIELGWSLGEKRDERNRRHPCLTSFEHLPATERTYNINLAIDTMKTIDALGYHMIFDKPPVRVRPIRLPQNYQQSNGYKPEPLDAHEITLGDEVMPLVDALAKNTHNVWAKEKIRRGWTFGLNEYVDSTQKRSPHLVPYESVDPLIKEANRQSAIEFIKALQLHSIFLEPPVHEHDEGAEKELQAVRAPSRTYRAEATYAVTSGKWYYEFEVLTPGFMKIGWMDISSGPDVDLGDDDRSYGFDGYLVRKWHQGAEAYGREWKTGDIIGSFLDLNDRTISFSLNGELLLDPSGSEMAFDNVIAGDGFVPAMTLTQGQKAKLNFGQDSNTLKFFTTCGLQEGYEPFCVNMYRQMPMWFGKHLSLFNDFGPNSSLEVSRIPATGNSPPCLKLTQKINPGETATQEKAKMEYIRLSMPVQCNTAFVRGRYVKLLIHYCCFFIVHLIFGWLYENFSERKNKHYRDKETPLRLIREHQLKKEAAQTPPKPIIVPREPETIKSNRRFGRSILSAFKHSTDEDEPYQKSPSLNEASLDRLSREHDIAADERRSIREKSVPPKRTGLMARFQRKKDSLPSELNMSEDTNLPHAARTIISYDGSSVDNEAHSPSLTPDGYFDKEARRDPNGVLVDNRRPSLLALDSTAVVQGNIPEDDTKALTELADQVSFSDINEFYYGVRIFPGQDPAQVWIGWVTPKYHFYSNQFAVNEVVRRCRVEVRGQGENLSESHEYRNCYIMNAAELLQKIPDAANTKVSGLLIGCIIDTNIGELSFLAAGQDTTVRFKLEAGAILYPSVFVTPTSSEVLQFELGRLKYTFPISSVIFKSIRKSVVPYCPPRLTVETLHPVHWGRVPQECLRTTALKLSDARGWSVLCDDPIRIMSIYVPEKGMSYDILEMIEHPDYLAFHRQTLNLYCKLAAHGNQKVAHTLCSHVNEDQIVYAVKSQYLSGPLRQGFYDFVIGIHLKSHVDARLFARQEYVVPLVKELEAKKSFFEPHIEDRYPQICGATISLRPMLCSSDFTIILLNFSKEVDLNLRSPSFNFQSLKAHVIYALRNATRNAVMNCRDLIGGSNLTHFEPLLKLFNSLLVVGLIEDDDLREVLKLLHPAAFDEDYEPGSTQKGLTEIDLAEGVKIQLVDILDNLCDIQLRHRIEALVAFSEGFVGELQQDQCRRYMDIKQTDMPPAEAARRTKEFRCPPREQMFRLLKCRAADVNDNLLLDDEVEYDQCPMDEGLQMGLREFCQLLVDKVGCVKEGEHIADLVPMEDDNSWLDVVAQFLIKVPPAPALIDDRTLRNGSENFRRMITDMLGNWALSSTIESHELIRKMFGLVLRQFSGVTELMNAMAQTYVLHERNVDDVIDFIEYLVQVRELLMVQFESAEEAILKRGLWYFLLMISRLVRSGVMKVLRFIIILTATLHKKKLMNNRIFFQHPDLMRLLNVHKDIMSIMMNILTAQQGTVEHSEHENGEEVTSVQPVKVRTDSLHKFSSFSVFGRP</sequence>
<dbReference type="InterPro" id="IPR003032">
    <property type="entry name" value="Ryanodine_rcpt"/>
</dbReference>
<evidence type="ECO:0000259" key="8">
    <source>
        <dbReference type="PROSITE" id="PS50188"/>
    </source>
</evidence>
<feature type="domain" description="B30.2/SPRY" evidence="8">
    <location>
        <begin position="997"/>
        <end position="1179"/>
    </location>
</feature>
<dbReference type="InterPro" id="IPR036300">
    <property type="entry name" value="MIR_dom_sf"/>
</dbReference>
<protein>
    <submittedName>
        <fullName evidence="12">Ryanodine receptor</fullName>
    </submittedName>
</protein>
<evidence type="ECO:0000313" key="12">
    <source>
        <dbReference type="WBParaSite" id="EVEC_0000776101-mRNA-1"/>
    </source>
</evidence>
<dbReference type="InterPro" id="IPR016093">
    <property type="entry name" value="MIR_motif"/>
</dbReference>
<keyword evidence="4" id="KW-0677">Repeat</keyword>
<dbReference type="InterPro" id="IPR001870">
    <property type="entry name" value="B30.2/SPRY"/>
</dbReference>
<dbReference type="InterPro" id="IPR048581">
    <property type="entry name" value="RYDR_Jsol"/>
</dbReference>
<keyword evidence="5" id="KW-0106">Calcium</keyword>
<dbReference type="InterPro" id="IPR013320">
    <property type="entry name" value="ConA-like_dom_sf"/>
</dbReference>
<evidence type="ECO:0000256" key="2">
    <source>
        <dbReference type="ARBA" id="ARBA00022568"/>
    </source>
</evidence>
<dbReference type="WBParaSite" id="EVEC_0000776101-mRNA-1">
    <property type="protein sequence ID" value="EVEC_0000776101-mRNA-1"/>
    <property type="gene ID" value="EVEC_0000776101"/>
</dbReference>
<dbReference type="GO" id="GO:0005219">
    <property type="term" value="F:ryanodine-sensitive calcium-release channel activity"/>
    <property type="evidence" value="ECO:0007669"/>
    <property type="project" value="InterPro"/>
</dbReference>
<accession>A0A158QB09</accession>
<dbReference type="SMART" id="SM00449">
    <property type="entry name" value="SPRY"/>
    <property type="match status" value="3"/>
</dbReference>
<dbReference type="InterPro" id="IPR015925">
    <property type="entry name" value="Ryanodine_IP3_receptor"/>
</dbReference>
<evidence type="ECO:0000256" key="4">
    <source>
        <dbReference type="ARBA" id="ARBA00022737"/>
    </source>
</evidence>
<dbReference type="PROSITE" id="PS50188">
    <property type="entry name" value="B302_SPRY"/>
    <property type="match status" value="3"/>
</dbReference>
<dbReference type="Gene3D" id="1.25.10.30">
    <property type="entry name" value="IP3 receptor type 1 binding core, RIH domain"/>
    <property type="match status" value="1"/>
</dbReference>
<dbReference type="Pfam" id="PF02026">
    <property type="entry name" value="RyR"/>
    <property type="match status" value="2"/>
</dbReference>
<dbReference type="FunFam" id="2.80.10.50:FF:000022">
    <property type="entry name" value="Ryanodine receptor, isoform E"/>
    <property type="match status" value="1"/>
</dbReference>
<reference evidence="12" key="1">
    <citation type="submission" date="2016-04" db="UniProtKB">
        <authorList>
            <consortium name="WormBaseParasite"/>
        </authorList>
    </citation>
    <scope>IDENTIFICATION</scope>
</reference>
<dbReference type="InterPro" id="IPR013333">
    <property type="entry name" value="Ryan_recept"/>
</dbReference>
<dbReference type="InterPro" id="IPR000699">
    <property type="entry name" value="RIH_dom"/>
</dbReference>
<dbReference type="GO" id="GO:0030018">
    <property type="term" value="C:Z disc"/>
    <property type="evidence" value="ECO:0007669"/>
    <property type="project" value="TreeGrafter"/>
</dbReference>
<dbReference type="GO" id="GO:0014808">
    <property type="term" value="P:release of sequestered calcium ion into cytosol by sarcoplasmic reticulum"/>
    <property type="evidence" value="ECO:0007669"/>
    <property type="project" value="TreeGrafter"/>
</dbReference>
<dbReference type="PRINTS" id="PR00795">
    <property type="entry name" value="RYANODINER"/>
</dbReference>
<dbReference type="Pfam" id="PF00622">
    <property type="entry name" value="SPRY"/>
    <property type="match status" value="3"/>
</dbReference>
<dbReference type="CDD" id="cd23278">
    <property type="entry name" value="beta-trefoil_MIR_RyR"/>
    <property type="match status" value="1"/>
</dbReference>
<dbReference type="GO" id="GO:0005790">
    <property type="term" value="C:smooth endoplasmic reticulum"/>
    <property type="evidence" value="ECO:0007669"/>
    <property type="project" value="TreeGrafter"/>
</dbReference>
<evidence type="ECO:0000256" key="6">
    <source>
        <dbReference type="ARBA" id="ARBA00022951"/>
    </source>
</evidence>
<dbReference type="InterPro" id="IPR043136">
    <property type="entry name" value="B30.2/SPRY_sf"/>
</dbReference>
<dbReference type="PROSITE" id="PS50919">
    <property type="entry name" value="MIR"/>
    <property type="match status" value="1"/>
</dbReference>
<dbReference type="CDD" id="cd12877">
    <property type="entry name" value="SPRY1_RyR"/>
    <property type="match status" value="1"/>
</dbReference>